<dbReference type="FunFam" id="3.40.50.300:FF:000223">
    <property type="entry name" value="Dynein heavy chain 3, axonemal"/>
    <property type="match status" value="1"/>
</dbReference>
<dbReference type="Gene3D" id="1.10.8.720">
    <property type="entry name" value="Region D6 of dynein motor"/>
    <property type="match status" value="1"/>
</dbReference>
<dbReference type="InterPro" id="IPR026983">
    <property type="entry name" value="DHC"/>
</dbReference>
<evidence type="ECO:0000313" key="15">
    <source>
        <dbReference type="EMBL" id="KAL3276276.1"/>
    </source>
</evidence>
<dbReference type="SUPFAM" id="SSF50630">
    <property type="entry name" value="Acid proteases"/>
    <property type="match status" value="1"/>
</dbReference>
<keyword evidence="10" id="KW-0969">Cilium</keyword>
<dbReference type="GO" id="GO:0005524">
    <property type="term" value="F:ATP binding"/>
    <property type="evidence" value="ECO:0007669"/>
    <property type="project" value="UniProtKB-KW"/>
</dbReference>
<gene>
    <name evidence="15" type="ORF">HHI36_024027</name>
</gene>
<evidence type="ECO:0000256" key="5">
    <source>
        <dbReference type="ARBA" id="ARBA00022741"/>
    </source>
</evidence>
<dbReference type="InterPro" id="IPR042219">
    <property type="entry name" value="AAA_lid_11_sf"/>
</dbReference>
<evidence type="ECO:0000256" key="13">
    <source>
        <dbReference type="ARBA" id="ARBA00023273"/>
    </source>
</evidence>
<reference evidence="15 16" key="1">
    <citation type="journal article" date="2021" name="BMC Biol.">
        <title>Horizontally acquired antibacterial genes associated with adaptive radiation of ladybird beetles.</title>
        <authorList>
            <person name="Li H.S."/>
            <person name="Tang X.F."/>
            <person name="Huang Y.H."/>
            <person name="Xu Z.Y."/>
            <person name="Chen M.L."/>
            <person name="Du X.Y."/>
            <person name="Qiu B.Y."/>
            <person name="Chen P.T."/>
            <person name="Zhang W."/>
            <person name="Slipinski A."/>
            <person name="Escalona H.E."/>
            <person name="Waterhouse R.M."/>
            <person name="Zwick A."/>
            <person name="Pang H."/>
        </authorList>
    </citation>
    <scope>NUCLEOTIDE SEQUENCE [LARGE SCALE GENOMIC DNA]</scope>
    <source>
        <strain evidence="15">SYSU2018</strain>
    </source>
</reference>
<dbReference type="Gene3D" id="6.10.140.1060">
    <property type="match status" value="1"/>
</dbReference>
<evidence type="ECO:0000256" key="10">
    <source>
        <dbReference type="ARBA" id="ARBA00023069"/>
    </source>
</evidence>
<keyword evidence="9" id="KW-0175">Coiled coil</keyword>
<dbReference type="FunFam" id="1.20.1270.280:FF:000001">
    <property type="entry name" value="dynein heavy chain 7, axonemal"/>
    <property type="match status" value="1"/>
</dbReference>
<dbReference type="FunFam" id="1.10.8.720:FF:000001">
    <property type="entry name" value="dynein heavy chain 7, axonemal"/>
    <property type="match status" value="1"/>
</dbReference>
<evidence type="ECO:0000256" key="11">
    <source>
        <dbReference type="ARBA" id="ARBA00023175"/>
    </source>
</evidence>
<evidence type="ECO:0000256" key="8">
    <source>
        <dbReference type="ARBA" id="ARBA00023017"/>
    </source>
</evidence>
<dbReference type="Proteomes" id="UP001516400">
    <property type="component" value="Unassembled WGS sequence"/>
</dbReference>
<keyword evidence="8" id="KW-0243">Dynein</keyword>
<evidence type="ECO:0000256" key="4">
    <source>
        <dbReference type="ARBA" id="ARBA00022701"/>
    </source>
</evidence>
<keyword evidence="3" id="KW-0963">Cytoplasm</keyword>
<evidence type="ECO:0000256" key="12">
    <source>
        <dbReference type="ARBA" id="ARBA00023212"/>
    </source>
</evidence>
<dbReference type="Gene3D" id="1.20.1270.280">
    <property type="match status" value="1"/>
</dbReference>
<accession>A0ABD2NBZ4</accession>
<dbReference type="Gene3D" id="1.20.920.20">
    <property type="match status" value="1"/>
</dbReference>
<keyword evidence="7" id="KW-0067">ATP-binding</keyword>
<evidence type="ECO:0000256" key="3">
    <source>
        <dbReference type="ARBA" id="ARBA00022490"/>
    </source>
</evidence>
<dbReference type="InterPro" id="IPR021109">
    <property type="entry name" value="Peptidase_aspartic_dom_sf"/>
</dbReference>
<organism evidence="15 16">
    <name type="scientific">Cryptolaemus montrouzieri</name>
    <dbReference type="NCBI Taxonomy" id="559131"/>
    <lineage>
        <taxon>Eukaryota</taxon>
        <taxon>Metazoa</taxon>
        <taxon>Ecdysozoa</taxon>
        <taxon>Arthropoda</taxon>
        <taxon>Hexapoda</taxon>
        <taxon>Insecta</taxon>
        <taxon>Pterygota</taxon>
        <taxon>Neoptera</taxon>
        <taxon>Endopterygota</taxon>
        <taxon>Coleoptera</taxon>
        <taxon>Polyphaga</taxon>
        <taxon>Cucujiformia</taxon>
        <taxon>Coccinelloidea</taxon>
        <taxon>Coccinellidae</taxon>
        <taxon>Scymninae</taxon>
        <taxon>Scymnini</taxon>
        <taxon>Cryptolaemus</taxon>
    </lineage>
</organism>
<evidence type="ECO:0000256" key="6">
    <source>
        <dbReference type="ARBA" id="ARBA00022801"/>
    </source>
</evidence>
<dbReference type="InterPro" id="IPR001969">
    <property type="entry name" value="Aspartic_peptidase_AS"/>
</dbReference>
<evidence type="ECO:0000259" key="14">
    <source>
        <dbReference type="PROSITE" id="PS50175"/>
    </source>
</evidence>
<evidence type="ECO:0000256" key="1">
    <source>
        <dbReference type="ARBA" id="ARBA00004430"/>
    </source>
</evidence>
<dbReference type="FunFam" id="3.40.50.300:FF:000362">
    <property type="entry name" value="Dynein, axonemal, heavy chain 6"/>
    <property type="match status" value="1"/>
</dbReference>
<dbReference type="InterPro" id="IPR041228">
    <property type="entry name" value="Dynein_C"/>
</dbReference>
<keyword evidence="13" id="KW-0966">Cell projection</keyword>
<dbReference type="PANTHER" id="PTHR22878:SF66">
    <property type="entry name" value="DYNEIN AXONEMAL HEAVY CHAIN 7"/>
    <property type="match status" value="1"/>
</dbReference>
<dbReference type="InterPro" id="IPR035706">
    <property type="entry name" value="AAA_9"/>
</dbReference>
<keyword evidence="6" id="KW-0378">Hydrolase</keyword>
<sequence length="1382" mass="156395">MATMKISNVEVAEKGRTSEAVIVRIPEFDRNKPADRKLKPVKEKGQLLTDIVRCPKDIARWRYYNILLTALLSMDSSSPKSLLLDTGATKTIIKPVIVNEPIRPTKWRLRTGTGHHARIHGEVTMEITKDNTNISHVVQVEDIEDDSILGMDIMQNESFGLDSKRAMLRVKDSNVIVHRTDAESVIVVSAGDATVSERSEMIVSAPIVATTEVTGVGLGIAVAKVIVRVEREIAVQIMNLNQYPDSIKKGTAVGHCSSVASPQAIASEEKENSWHEELEGDILIAAGVVAYLGPFTLQFRSEQVVEWVINLTGYGIVVTKDFQLTAVLGEPVLIRQWNISGLPSDNFSIDNGIIIKNARRYALMIDPQGQANKWIKNMEKANNLAIIRLNQPDYVRILENAIQFGQPVLLENIGEDLDPILEPVLSQQIFKQGGAWCLKLGDSVVEYSPDFRLYITTKLRNPHYMPEVAVKVTLVNFMITKVGLEDQLLGMTVAKERPDLESEKNTLIIQGAENKRQLKEIEDKILEVLSTSEGNILEDETAIQILSSSKILSNEITAKQAVAEITEKQIDAARMEYTSIAVHSAILFFTIVDLANIDPMYQYSLVWFMNLFSSAIDNTDKVEDVKERLVDLERYFTYSLYVNICRSLFEKDKLLFSLLLVVNIMKNRNVLDIPEWMFLLTGGVGLENPHKNPSDWLIEKSWDELCRLDDFASFKGIRKHFHENMDAWKQMFDSTEPQDYPLPPPFGSKLTQFQKLLILRCIRYDKMVPAIQSFVMSNIGRQYIEPPPFDLTSSFADSHCCIPLIFILTPGADPTAVLLKFADDQGFGAARLFALSLGQGQGPIAIRLIDEGVRNGTWVVLQNCHLAKSFMPSLERICENLTPDTTHPDFRLWLTSYPAEHFPVLVLQNGVKMTNEPPKGLKANILRSYASDPISDPDWFDNCKQGPIFKRLLFALCFFHACIQERRKFGPLGWNIPYEFNETDLRISVVQLQMFLNDYTDIQYDALLYLTGECNYGGRVTDNWDRRTLNTILRKFYCRELVETTNYPLDPTGVYYVPDKTEYDEFIGYAKSLPLITHPEVFGMNENADIMKDQQETNLLFSSILLTQDALSSGGAEKTPDEVVLDVAADILAKLPSLFNRDEAMTKYPTVYNQSMNTVLVQEMNRFNNLLAVIQTSLISVRKAIKGLIVMSGPLEEVVKSILTGKIPAMWAGKSYPSLKPLGSYINDFLARLAFLQKWYDEGPPITYWISGFYFTQAFLTGAQQNYARKYTIPIDLLGFDYEVLKEKNFSDPPDDGVYVYGLFLEGARWSKKLMLLEESQPKVLFDTVPYMVRTYKRKTNGGEWSQEKMKEAVNKVQNRELTLRKAAEIFCSTVHEFAETS</sequence>
<evidence type="ECO:0000313" key="16">
    <source>
        <dbReference type="Proteomes" id="UP001516400"/>
    </source>
</evidence>
<keyword evidence="11" id="KW-0505">Motor protein</keyword>
<dbReference type="Gene3D" id="3.40.50.300">
    <property type="entry name" value="P-loop containing nucleotide triphosphate hydrolases"/>
    <property type="match status" value="2"/>
</dbReference>
<dbReference type="PROSITE" id="PS50175">
    <property type="entry name" value="ASP_PROT_RETROV"/>
    <property type="match status" value="1"/>
</dbReference>
<feature type="domain" description="Peptidase A2" evidence="14">
    <location>
        <begin position="80"/>
        <end position="153"/>
    </location>
</feature>
<dbReference type="Pfam" id="PF03028">
    <property type="entry name" value="Dynein_heavy"/>
    <property type="match status" value="1"/>
</dbReference>
<dbReference type="Gene3D" id="3.10.490.20">
    <property type="match status" value="1"/>
</dbReference>
<dbReference type="Pfam" id="PF18198">
    <property type="entry name" value="AAA_lid_11"/>
    <property type="match status" value="1"/>
</dbReference>
<keyword evidence="4" id="KW-0493">Microtubule</keyword>
<dbReference type="GO" id="GO:0005874">
    <property type="term" value="C:microtubule"/>
    <property type="evidence" value="ECO:0007669"/>
    <property type="project" value="UniProtKB-KW"/>
</dbReference>
<dbReference type="EMBL" id="JABFTP020000087">
    <property type="protein sequence ID" value="KAL3276276.1"/>
    <property type="molecule type" value="Genomic_DNA"/>
</dbReference>
<proteinExistence type="inferred from homology"/>
<dbReference type="Pfam" id="PF12781">
    <property type="entry name" value="AAA_9"/>
    <property type="match status" value="1"/>
</dbReference>
<evidence type="ECO:0000256" key="7">
    <source>
        <dbReference type="ARBA" id="ARBA00022840"/>
    </source>
</evidence>
<evidence type="ECO:0000256" key="9">
    <source>
        <dbReference type="ARBA" id="ARBA00023054"/>
    </source>
</evidence>
<keyword evidence="5" id="KW-0547">Nucleotide-binding</keyword>
<dbReference type="InterPro" id="IPR043160">
    <property type="entry name" value="Dynein_C_barrel"/>
</dbReference>
<evidence type="ECO:0000256" key="2">
    <source>
        <dbReference type="ARBA" id="ARBA00008887"/>
    </source>
</evidence>
<protein>
    <recommendedName>
        <fullName evidence="14">Peptidase A2 domain-containing protein</fullName>
    </recommendedName>
</protein>
<dbReference type="InterPro" id="IPR027417">
    <property type="entry name" value="P-loop_NTPase"/>
</dbReference>
<dbReference type="GO" id="GO:0005930">
    <property type="term" value="C:axoneme"/>
    <property type="evidence" value="ECO:0007669"/>
    <property type="project" value="UniProtKB-SubCell"/>
</dbReference>
<dbReference type="InterPro" id="IPR041658">
    <property type="entry name" value="AAA_lid_11"/>
</dbReference>
<comment type="similarity">
    <text evidence="2">Belongs to the dynein heavy chain family.</text>
</comment>
<comment type="caution">
    <text evidence="15">The sequence shown here is derived from an EMBL/GenBank/DDBJ whole genome shotgun (WGS) entry which is preliminary data.</text>
</comment>
<dbReference type="Pfam" id="PF18199">
    <property type="entry name" value="Dynein_C"/>
    <property type="match status" value="1"/>
</dbReference>
<keyword evidence="16" id="KW-1185">Reference proteome</keyword>
<keyword evidence="12" id="KW-0206">Cytoskeleton</keyword>
<dbReference type="FunFam" id="1.10.8.1220:FF:000001">
    <property type="entry name" value="Dynein axonemal heavy chain 5"/>
    <property type="match status" value="1"/>
</dbReference>
<dbReference type="PROSITE" id="PS00141">
    <property type="entry name" value="ASP_PROTEASE"/>
    <property type="match status" value="1"/>
</dbReference>
<dbReference type="GO" id="GO:0016787">
    <property type="term" value="F:hydrolase activity"/>
    <property type="evidence" value="ECO:0007669"/>
    <property type="project" value="UniProtKB-KW"/>
</dbReference>
<comment type="subcellular location">
    <subcellularLocation>
        <location evidence="1">Cytoplasm</location>
        <location evidence="1">Cytoskeleton</location>
        <location evidence="1">Cilium axoneme</location>
    </subcellularLocation>
</comment>
<dbReference type="GO" id="GO:0030286">
    <property type="term" value="C:dynein complex"/>
    <property type="evidence" value="ECO:0007669"/>
    <property type="project" value="UniProtKB-KW"/>
</dbReference>
<dbReference type="InterPro" id="IPR001995">
    <property type="entry name" value="Peptidase_A2_cat"/>
</dbReference>
<dbReference type="Gene3D" id="1.10.8.1220">
    <property type="match status" value="1"/>
</dbReference>
<dbReference type="PANTHER" id="PTHR22878">
    <property type="entry name" value="DYNEIN HEAVY CHAIN 6, AXONEMAL-LIKE-RELATED"/>
    <property type="match status" value="1"/>
</dbReference>
<name>A0ABD2NBZ4_9CUCU</name>
<dbReference type="Gene3D" id="2.40.70.10">
    <property type="entry name" value="Acid Proteases"/>
    <property type="match status" value="1"/>
</dbReference>
<dbReference type="InterPro" id="IPR004273">
    <property type="entry name" value="Dynein_heavy_D6_P-loop"/>
</dbReference>